<accession>A0A7H9EKD8</accession>
<dbReference type="GO" id="GO:0043565">
    <property type="term" value="F:sequence-specific DNA binding"/>
    <property type="evidence" value="ECO:0007669"/>
    <property type="project" value="InterPro"/>
</dbReference>
<dbReference type="Proteomes" id="UP000510886">
    <property type="component" value="Chromosome"/>
</dbReference>
<reference evidence="2 3" key="1">
    <citation type="submission" date="2020-01" db="EMBL/GenBank/DDBJ databases">
        <title>Complete and circular genome sequences of six lactobacillus isolates from horses.</title>
        <authorList>
            <person name="Hassan H.M."/>
        </authorList>
    </citation>
    <scope>NUCLEOTIDE SEQUENCE [LARGE SCALE GENOMIC DNA]</scope>
    <source>
        <strain evidence="2 3">1A</strain>
    </source>
</reference>
<name>A0A7H9EKD8_9LACO</name>
<proteinExistence type="predicted"/>
<sequence length="97" mass="11418">MMIDDVAWVESLSPEALRRLAERIGEVIPVKQTKTEKKERLLQVGQAAEFLGMSTTTFYRKREKYHQIFKPLECGERGQKFRQSDLERLIEEHPEVL</sequence>
<feature type="domain" description="DNA binding HTH" evidence="1">
    <location>
        <begin position="45"/>
        <end position="65"/>
    </location>
</feature>
<dbReference type="AlphaFoldDB" id="A0A7H9EKD8"/>
<dbReference type="Pfam" id="PF02954">
    <property type="entry name" value="HTH_8"/>
    <property type="match status" value="1"/>
</dbReference>
<dbReference type="InterPro" id="IPR002197">
    <property type="entry name" value="HTH_Fis"/>
</dbReference>
<evidence type="ECO:0000313" key="2">
    <source>
        <dbReference type="EMBL" id="QLL77752.1"/>
    </source>
</evidence>
<dbReference type="KEGG" id="lsw:GTO87_03535"/>
<protein>
    <recommendedName>
        <fullName evidence="1">DNA binding HTH domain-containing protein</fullName>
    </recommendedName>
</protein>
<gene>
    <name evidence="2" type="ORF">GTO87_03535</name>
</gene>
<evidence type="ECO:0000259" key="1">
    <source>
        <dbReference type="Pfam" id="PF02954"/>
    </source>
</evidence>
<dbReference type="EMBL" id="CP047418">
    <property type="protein sequence ID" value="QLL77752.1"/>
    <property type="molecule type" value="Genomic_DNA"/>
</dbReference>
<evidence type="ECO:0000313" key="3">
    <source>
        <dbReference type="Proteomes" id="UP000510886"/>
    </source>
</evidence>
<organism evidence="2 3">
    <name type="scientific">Ligilactobacillus saerimneri</name>
    <dbReference type="NCBI Taxonomy" id="228229"/>
    <lineage>
        <taxon>Bacteria</taxon>
        <taxon>Bacillati</taxon>
        <taxon>Bacillota</taxon>
        <taxon>Bacilli</taxon>
        <taxon>Lactobacillales</taxon>
        <taxon>Lactobacillaceae</taxon>
        <taxon>Ligilactobacillus</taxon>
    </lineage>
</organism>